<reference evidence="3" key="1">
    <citation type="submission" date="2015-08" db="EMBL/GenBank/DDBJ databases">
        <title>Genome sequence of the strict anaerobe Clostridium homopropionicum LuHBu1 (DSM 5847T).</title>
        <authorList>
            <person name="Poehlein A."/>
            <person name="Beck M."/>
            <person name="Schiel-Bengelsdorf B."/>
            <person name="Bengelsdorf F.R."/>
            <person name="Daniel R."/>
            <person name="Duerre P."/>
        </authorList>
    </citation>
    <scope>NUCLEOTIDE SEQUENCE [LARGE SCALE GENOMIC DNA]</scope>
    <source>
        <strain evidence="3">DSM 5847</strain>
    </source>
</reference>
<keyword evidence="1" id="KW-0472">Membrane</keyword>
<keyword evidence="1" id="KW-1133">Transmembrane helix</keyword>
<proteinExistence type="predicted"/>
<sequence length="81" mass="9537">MESELIKLASSQGVWAALSVALIFYILKAQEKRDLKQEEREKNYQNIIEELTEKFTLIEEVRKDVKDIKEQITPKNQNDKV</sequence>
<evidence type="ECO:0000313" key="3">
    <source>
        <dbReference type="Proteomes" id="UP000037043"/>
    </source>
</evidence>
<protein>
    <submittedName>
        <fullName evidence="2">Bacteriocin UviB</fullName>
    </submittedName>
</protein>
<dbReference type="AlphaFoldDB" id="A0A0L6ZEK8"/>
<comment type="caution">
    <text evidence="2">The sequence shown here is derived from an EMBL/GenBank/DDBJ whole genome shotgun (WGS) entry which is preliminary data.</text>
</comment>
<keyword evidence="3" id="KW-1185">Reference proteome</keyword>
<dbReference type="InterPro" id="IPR024405">
    <property type="entry name" value="Phage_BhlA/UviB"/>
</dbReference>
<dbReference type="RefSeq" id="WP_052219942.1">
    <property type="nucleotide sequence ID" value="NZ_LHUR01000010.1"/>
</dbReference>
<gene>
    <name evidence="2" type="primary">uviB</name>
    <name evidence="2" type="ORF">CLHOM_03380</name>
</gene>
<name>A0A0L6ZEK8_9CLOT</name>
<dbReference type="PATRIC" id="fig|1121318.3.peg.341"/>
<evidence type="ECO:0000313" key="2">
    <source>
        <dbReference type="EMBL" id="KOA21208.1"/>
    </source>
</evidence>
<keyword evidence="1" id="KW-0812">Transmembrane</keyword>
<dbReference type="EMBL" id="LHUR01000010">
    <property type="protein sequence ID" value="KOA21208.1"/>
    <property type="molecule type" value="Genomic_DNA"/>
</dbReference>
<dbReference type="Proteomes" id="UP000037043">
    <property type="component" value="Unassembled WGS sequence"/>
</dbReference>
<organism evidence="2 3">
    <name type="scientific">Clostridium homopropionicum DSM 5847</name>
    <dbReference type="NCBI Taxonomy" id="1121318"/>
    <lineage>
        <taxon>Bacteria</taxon>
        <taxon>Bacillati</taxon>
        <taxon>Bacillota</taxon>
        <taxon>Clostridia</taxon>
        <taxon>Eubacteriales</taxon>
        <taxon>Clostridiaceae</taxon>
        <taxon>Clostridium</taxon>
    </lineage>
</organism>
<dbReference type="Pfam" id="PF10960">
    <property type="entry name" value="Holin_BhlA"/>
    <property type="match status" value="1"/>
</dbReference>
<evidence type="ECO:0000256" key="1">
    <source>
        <dbReference type="SAM" id="Phobius"/>
    </source>
</evidence>
<accession>A0A0L6ZEK8</accession>
<feature type="transmembrane region" description="Helical" evidence="1">
    <location>
        <begin position="6"/>
        <end position="27"/>
    </location>
</feature>